<evidence type="ECO:0000313" key="3">
    <source>
        <dbReference type="Proteomes" id="UP001148614"/>
    </source>
</evidence>
<evidence type="ECO:0000256" key="1">
    <source>
        <dbReference type="SAM" id="MobiDB-lite"/>
    </source>
</evidence>
<gene>
    <name evidence="2" type="ORF">NPX13_g11332</name>
</gene>
<reference evidence="2" key="1">
    <citation type="submission" date="2022-07" db="EMBL/GenBank/DDBJ databases">
        <title>Genome Sequence of Xylaria arbuscula.</title>
        <authorList>
            <person name="Buettner E."/>
        </authorList>
    </citation>
    <scope>NUCLEOTIDE SEQUENCE</scope>
    <source>
        <strain evidence="2">VT107</strain>
    </source>
</reference>
<keyword evidence="3" id="KW-1185">Reference proteome</keyword>
<feature type="region of interest" description="Disordered" evidence="1">
    <location>
        <begin position="32"/>
        <end position="78"/>
    </location>
</feature>
<proteinExistence type="predicted"/>
<accession>A0A9W8TFQ4</accession>
<organism evidence="2 3">
    <name type="scientific">Xylaria arbuscula</name>
    <dbReference type="NCBI Taxonomy" id="114810"/>
    <lineage>
        <taxon>Eukaryota</taxon>
        <taxon>Fungi</taxon>
        <taxon>Dikarya</taxon>
        <taxon>Ascomycota</taxon>
        <taxon>Pezizomycotina</taxon>
        <taxon>Sordariomycetes</taxon>
        <taxon>Xylariomycetidae</taxon>
        <taxon>Xylariales</taxon>
        <taxon>Xylariaceae</taxon>
        <taxon>Xylaria</taxon>
    </lineage>
</organism>
<name>A0A9W8TFQ4_9PEZI</name>
<evidence type="ECO:0000313" key="2">
    <source>
        <dbReference type="EMBL" id="KAJ3551555.1"/>
    </source>
</evidence>
<comment type="caution">
    <text evidence="2">The sequence shown here is derived from an EMBL/GenBank/DDBJ whole genome shotgun (WGS) entry which is preliminary data.</text>
</comment>
<dbReference type="EMBL" id="JANPWZ010003710">
    <property type="protein sequence ID" value="KAJ3551555.1"/>
    <property type="molecule type" value="Genomic_DNA"/>
</dbReference>
<dbReference type="Proteomes" id="UP001148614">
    <property type="component" value="Unassembled WGS sequence"/>
</dbReference>
<sequence>MACTGATSHGDSIQVKVTTRLTKRYDVASEYDGANDKPAEPGKGITGNEAQKKACVREDRSRQMAADCGTREARRKNW</sequence>
<protein>
    <submittedName>
        <fullName evidence="2">Uncharacterized protein</fullName>
    </submittedName>
</protein>
<dbReference type="AlphaFoldDB" id="A0A9W8TFQ4"/>
<feature type="compositionally biased region" description="Basic and acidic residues" evidence="1">
    <location>
        <begin position="50"/>
        <end position="62"/>
    </location>
</feature>